<dbReference type="OrthoDB" id="5305673at2759"/>
<dbReference type="AlphaFoldDB" id="A0A9Q9AQJ1"/>
<gene>
    <name evidence="2" type="ORF">Slin15195_G037020</name>
</gene>
<dbReference type="Proteomes" id="UP001056384">
    <property type="component" value="Chromosome 2"/>
</dbReference>
<dbReference type="Pfam" id="PF02026">
    <property type="entry name" value="RyR"/>
    <property type="match status" value="1"/>
</dbReference>
<proteinExistence type="predicted"/>
<accession>A0A9Q9AQJ1</accession>
<feature type="domain" description="Ryanodine receptor Ryr" evidence="1">
    <location>
        <begin position="769"/>
        <end position="842"/>
    </location>
</feature>
<dbReference type="InterPro" id="IPR027417">
    <property type="entry name" value="P-loop_NTPase"/>
</dbReference>
<dbReference type="EMBL" id="CP099419">
    <property type="protein sequence ID" value="USW50383.1"/>
    <property type="molecule type" value="Genomic_DNA"/>
</dbReference>
<name>A0A9Q9AQJ1_9PEZI</name>
<keyword evidence="2" id="KW-0378">Hydrolase</keyword>
<dbReference type="InterPro" id="IPR003032">
    <property type="entry name" value="Ryanodine_rcpt"/>
</dbReference>
<dbReference type="GO" id="GO:0016787">
    <property type="term" value="F:hydrolase activity"/>
    <property type="evidence" value="ECO:0007669"/>
    <property type="project" value="UniProtKB-KW"/>
</dbReference>
<sequence length="849" mass="94765">MSARSSRVLLVAGAVSYDYLVYPMTSTDGLSHLSLDDDSADASQLVIRTGAADLVAQLLTAAQPQWGFEVLGPQLLGPTSHSLKHNASSVVDLGHTKDSGPALRVVRKRKIGRSPVWHQPSVEQTSASAGSTVIISGSGEALQDVEPALDFLQRVRPRHIIHYMTRPLATGPLWDIIRNGPLTRDGIPDPDHLAVIIDAEDLRAEGISLSRSLSWESTAEDFVRNLGSNGRLDTLVTCPNLIVRFGNQGIIHHRGRDATDPKLYFHPRHVEKNNNNGGHMIELSSAFTAGFALGFAESSPPNTEKGIRLGISVARDMDLAGFVTTADDSIPNYPIKQIIEQLAAEKRFSSVSIPSGRISSGDSWRIFDAVTGDPAEVARQVVTLGAEKTLARCPAQKFGDLLSVERSEQESLRAVVDAVQERLTFETSQPTSIGILGPPGSGKKFVAANLATHFSRNAKVKQLTFNGRLLRLEDLIALCHTIRDNTASGVLTIVRFENFEAILEPKNELLNDFLVMMRDGRFTDRGHVRSLGHPLLFFLVNQEPPSFQMDGTPTAAESRERRVIDESQLLDSVHGVVRILGPNQTGQQDKMFPIRRALMLRQMLKQKFPHLENNDTIKIDDAVLHALLLVPSFKHGLRSLDKILSTSRLSHKTKFDVSALPPEEQIQLHVDGRIFMSFLRSPKLPPQLRERLAQGLFVAYKKKRVEMARTPTEKAELESDPSMYDWDELAGELKESTRSQADDIPRKLRAVNCFMLDQDRSEPLIHVPEFTVEELDMLSEMEHERFNAERLQRQWRMGPRSSGKRITPFLVPWRDLTQDWKDVDRVMVECVPKVLATAGWKIYRMQEDE</sequence>
<evidence type="ECO:0000313" key="2">
    <source>
        <dbReference type="EMBL" id="USW50383.1"/>
    </source>
</evidence>
<dbReference type="Gene3D" id="6.20.350.10">
    <property type="match status" value="1"/>
</dbReference>
<keyword evidence="3" id="KW-1185">Reference proteome</keyword>
<evidence type="ECO:0000313" key="3">
    <source>
        <dbReference type="Proteomes" id="UP001056384"/>
    </source>
</evidence>
<reference evidence="2" key="1">
    <citation type="submission" date="2022-06" db="EMBL/GenBank/DDBJ databases">
        <title>Complete genome sequences of two strains of the flax pathogen Septoria linicola.</title>
        <authorList>
            <person name="Lapalu N."/>
            <person name="Simon A."/>
            <person name="Demenou B."/>
            <person name="Paumier D."/>
            <person name="Guillot M.-P."/>
            <person name="Gout L."/>
            <person name="Valade R."/>
        </authorList>
    </citation>
    <scope>NUCLEOTIDE SEQUENCE</scope>
    <source>
        <strain evidence="2">SE15195</strain>
    </source>
</reference>
<organism evidence="2 3">
    <name type="scientific">Septoria linicola</name>
    <dbReference type="NCBI Taxonomy" id="215465"/>
    <lineage>
        <taxon>Eukaryota</taxon>
        <taxon>Fungi</taxon>
        <taxon>Dikarya</taxon>
        <taxon>Ascomycota</taxon>
        <taxon>Pezizomycotina</taxon>
        <taxon>Dothideomycetes</taxon>
        <taxon>Dothideomycetidae</taxon>
        <taxon>Mycosphaerellales</taxon>
        <taxon>Mycosphaerellaceae</taxon>
        <taxon>Septoria</taxon>
    </lineage>
</organism>
<dbReference type="SUPFAM" id="SSF52540">
    <property type="entry name" value="P-loop containing nucleoside triphosphate hydrolases"/>
    <property type="match status" value="1"/>
</dbReference>
<protein>
    <submittedName>
        <fullName evidence="2">P-loop containing nucleoside triphosphate hydrolase</fullName>
    </submittedName>
</protein>
<evidence type="ECO:0000259" key="1">
    <source>
        <dbReference type="Pfam" id="PF02026"/>
    </source>
</evidence>